<dbReference type="PROSITE" id="PS51687">
    <property type="entry name" value="SAM_MT_RNA_M5U"/>
    <property type="match status" value="1"/>
</dbReference>
<keyword evidence="2 5" id="KW-0489">Methyltransferase</keyword>
<feature type="binding site" evidence="5">
    <location>
        <position position="390"/>
    </location>
    <ligand>
        <name>S-adenosyl-L-methionine</name>
        <dbReference type="ChEBI" id="CHEBI:59789"/>
    </ligand>
</feature>
<dbReference type="InterPro" id="IPR029063">
    <property type="entry name" value="SAM-dependent_MTases_sf"/>
</dbReference>
<dbReference type="InterPro" id="IPR030391">
    <property type="entry name" value="MeTrfase_TrmA_CS"/>
</dbReference>
<comment type="caution">
    <text evidence="7">The sequence shown here is derived from an EMBL/GenBank/DDBJ whole genome shotgun (WGS) entry which is preliminary data.</text>
</comment>
<dbReference type="GO" id="GO:0032259">
    <property type="term" value="P:methylation"/>
    <property type="evidence" value="ECO:0007669"/>
    <property type="project" value="UniProtKB-KW"/>
</dbReference>
<accession>A0ABS3AT66</accession>
<evidence type="ECO:0000256" key="1">
    <source>
        <dbReference type="ARBA" id="ARBA00022485"/>
    </source>
</evidence>
<feature type="binding site" evidence="5">
    <location>
        <position position="321"/>
    </location>
    <ligand>
        <name>S-adenosyl-L-methionine</name>
        <dbReference type="ChEBI" id="CHEBI:59789"/>
    </ligand>
</feature>
<dbReference type="InterPro" id="IPR012340">
    <property type="entry name" value="NA-bd_OB-fold"/>
</dbReference>
<dbReference type="CDD" id="cd02440">
    <property type="entry name" value="AdoMet_MTases"/>
    <property type="match status" value="1"/>
</dbReference>
<evidence type="ECO:0000256" key="4">
    <source>
        <dbReference type="ARBA" id="ARBA00022691"/>
    </source>
</evidence>
<keyword evidence="8" id="KW-1185">Reference proteome</keyword>
<dbReference type="Gene3D" id="2.40.50.140">
    <property type="entry name" value="Nucleic acid-binding proteins"/>
    <property type="match status" value="1"/>
</dbReference>
<dbReference type="InterPro" id="IPR030390">
    <property type="entry name" value="MeTrfase_TrmA_AS"/>
</dbReference>
<feature type="binding site" evidence="5">
    <location>
        <position position="292"/>
    </location>
    <ligand>
        <name>S-adenosyl-L-methionine</name>
        <dbReference type="ChEBI" id="CHEBI:59789"/>
    </ligand>
</feature>
<reference evidence="7 8" key="1">
    <citation type="submission" date="2021-02" db="EMBL/GenBank/DDBJ databases">
        <title>Activity-based single-cell genomes from oceanic crustal fluid captures similar information to metagenomic and metatranscriptomic surveys with orders of magnitude less sampling.</title>
        <authorList>
            <person name="D'Angelo T.S."/>
            <person name="Orcutt B.N."/>
        </authorList>
    </citation>
    <scope>NUCLEOTIDE SEQUENCE [LARGE SCALE GENOMIC DNA]</scope>
    <source>
        <strain evidence="7">AH-315-G02</strain>
    </source>
</reference>
<evidence type="ECO:0000256" key="2">
    <source>
        <dbReference type="ARBA" id="ARBA00022603"/>
    </source>
</evidence>
<dbReference type="PROSITE" id="PS01230">
    <property type="entry name" value="TRMA_1"/>
    <property type="match status" value="1"/>
</dbReference>
<keyword evidence="1" id="KW-0004">4Fe-4S</keyword>
<keyword evidence="1" id="KW-0408">Iron</keyword>
<gene>
    <name evidence="7" type="primary">rlmD</name>
    <name evidence="7" type="ORF">JYU06_02135</name>
</gene>
<dbReference type="Gene3D" id="2.40.50.1070">
    <property type="match status" value="1"/>
</dbReference>
<dbReference type="PANTHER" id="PTHR11061">
    <property type="entry name" value="RNA M5U METHYLTRANSFERASE"/>
    <property type="match status" value="1"/>
</dbReference>
<evidence type="ECO:0000313" key="8">
    <source>
        <dbReference type="Proteomes" id="UP000717534"/>
    </source>
</evidence>
<keyword evidence="3 5" id="KW-0808">Transferase</keyword>
<dbReference type="EC" id="2.1.1.190" evidence="7"/>
<dbReference type="NCBIfam" id="TIGR00479">
    <property type="entry name" value="rumA"/>
    <property type="match status" value="1"/>
</dbReference>
<sequence length="466" mass="52243">MTRGFVLSFVHTQSIPFDFLTIMPSHVYPIEKIVHGGFGLSHTEEGQVVLLEEAISDETVQAKIHNTTKNLLQGVVTKVITPSVHRIQAPCPHYRKCGGCDFQHMEYSFQLQAKHDIIKDLLLRSGHPDLRHAAALLLKPLASPQQINYRQRIRLQVDDQQIVGFHKRRSHNCVAIRDCLLAEPAINNCLEKLHQQKSFDKLLAQTDAVEILLNPNSSRISIVIHYKRKPRPADKLYARDLAESLSEVEDIFFMGNTFAVTGHSNLSFTLPPIASHTEKSLCLSWESGGFCQVNIEQNSTLIQTVLDFCQTESEDDILDLFCGMGNFSIPLAEKAGTVLGIEGQASAIRSAKKNSAKAHQKNTDFIKRPIHDACKELVQDSRMFDCIVLDPPRQGVPGLARKLGSLCRKRMVYISCDPATLCRDLAELSGQGFILKTLQPIDMFPQTHHIEMIVLLEKQNSLPGMR</sequence>
<feature type="active site" evidence="6">
    <location>
        <position position="416"/>
    </location>
</feature>
<keyword evidence="1" id="KW-0479">Metal-binding</keyword>
<evidence type="ECO:0000256" key="3">
    <source>
        <dbReference type="ARBA" id="ARBA00022679"/>
    </source>
</evidence>
<keyword evidence="4 5" id="KW-0949">S-adenosyl-L-methionine</keyword>
<evidence type="ECO:0000313" key="7">
    <source>
        <dbReference type="EMBL" id="MBN4068308.1"/>
    </source>
</evidence>
<dbReference type="PROSITE" id="PS01231">
    <property type="entry name" value="TRMA_2"/>
    <property type="match status" value="1"/>
</dbReference>
<dbReference type="PANTHER" id="PTHR11061:SF49">
    <property type="entry name" value="23S RRNA (URACIL(1939)-C(5))-METHYLTRANSFERASE RLMD"/>
    <property type="match status" value="1"/>
</dbReference>
<dbReference type="Proteomes" id="UP000717534">
    <property type="component" value="Unassembled WGS sequence"/>
</dbReference>
<evidence type="ECO:0000256" key="5">
    <source>
        <dbReference type="PROSITE-ProRule" id="PRU01024"/>
    </source>
</evidence>
<organism evidence="7 8">
    <name type="scientific">Desulfotalea psychrophila</name>
    <dbReference type="NCBI Taxonomy" id="84980"/>
    <lineage>
        <taxon>Bacteria</taxon>
        <taxon>Pseudomonadati</taxon>
        <taxon>Thermodesulfobacteriota</taxon>
        <taxon>Desulfobulbia</taxon>
        <taxon>Desulfobulbales</taxon>
        <taxon>Desulfocapsaceae</taxon>
        <taxon>Desulfotalea</taxon>
    </lineage>
</organism>
<dbReference type="InterPro" id="IPR010280">
    <property type="entry name" value="U5_MeTrfase_fam"/>
</dbReference>
<protein>
    <submittedName>
        <fullName evidence="7">23S rRNA (Uracil(1939)-C(5))-methyltransferase RlmD</fullName>
        <ecNumber evidence="7">2.1.1.190</ecNumber>
    </submittedName>
</protein>
<name>A0ABS3AT66_9BACT</name>
<comment type="similarity">
    <text evidence="5">Belongs to the class I-like SAM-binding methyltransferase superfamily. RNA M5U methyltransferase family.</text>
</comment>
<dbReference type="Gene3D" id="3.40.50.150">
    <property type="entry name" value="Vaccinia Virus protein VP39"/>
    <property type="match status" value="1"/>
</dbReference>
<keyword evidence="1" id="KW-0411">Iron-sulfur</keyword>
<dbReference type="EMBL" id="JAFITO010000010">
    <property type="protein sequence ID" value="MBN4068308.1"/>
    <property type="molecule type" value="Genomic_DNA"/>
</dbReference>
<feature type="active site" description="Nucleophile" evidence="5">
    <location>
        <position position="416"/>
    </location>
</feature>
<dbReference type="SUPFAM" id="SSF53335">
    <property type="entry name" value="S-adenosyl-L-methionine-dependent methyltransferases"/>
    <property type="match status" value="1"/>
</dbReference>
<evidence type="ECO:0000256" key="6">
    <source>
        <dbReference type="PROSITE-ProRule" id="PRU10015"/>
    </source>
</evidence>
<feature type="binding site" evidence="5">
    <location>
        <position position="342"/>
    </location>
    <ligand>
        <name>S-adenosyl-L-methionine</name>
        <dbReference type="ChEBI" id="CHEBI:59789"/>
    </ligand>
</feature>
<dbReference type="Pfam" id="PF05958">
    <property type="entry name" value="tRNA_U5-meth_tr"/>
    <property type="match status" value="1"/>
</dbReference>
<dbReference type="GO" id="GO:0008168">
    <property type="term" value="F:methyltransferase activity"/>
    <property type="evidence" value="ECO:0007669"/>
    <property type="project" value="UniProtKB-KW"/>
</dbReference>
<proteinExistence type="inferred from homology"/>